<keyword evidence="1" id="KW-1133">Transmembrane helix</keyword>
<name>E9T0N1_RHOHA</name>
<feature type="transmembrane region" description="Helical" evidence="1">
    <location>
        <begin position="44"/>
        <end position="63"/>
    </location>
</feature>
<evidence type="ECO:0008006" key="4">
    <source>
        <dbReference type="Google" id="ProtNLM"/>
    </source>
</evidence>
<sequence length="122" mass="12967">MLNNNPNTRKWVYVAQVVLGAALVVLVATGIVDQATSDQITSSLDRIIAGIGGLALLGGGELARRNLSPKPATISADGVQVITRALDAYATRAQPAIETAEAQLQKAAVELREQYVDPFIRR</sequence>
<keyword evidence="1" id="KW-0812">Transmembrane</keyword>
<dbReference type="AlphaFoldDB" id="E9T0N1"/>
<reference evidence="2" key="1">
    <citation type="submission" date="2011-01" db="EMBL/GenBank/DDBJ databases">
        <authorList>
            <person name="Muzny D."/>
            <person name="Qin X."/>
            <person name="Buhay C."/>
            <person name="Dugan-Rocha S."/>
            <person name="Ding Y."/>
            <person name="Chen G."/>
            <person name="Hawes A."/>
            <person name="Holder M."/>
            <person name="Jhangiani S."/>
            <person name="Johnson A."/>
            <person name="Khan Z."/>
            <person name="Li Z."/>
            <person name="Liu W."/>
            <person name="Liu X."/>
            <person name="Perez L."/>
            <person name="Shen H."/>
            <person name="Wang Q."/>
            <person name="Watt J."/>
            <person name="Xi L."/>
            <person name="Xin Y."/>
            <person name="Zhou J."/>
            <person name="Deng J."/>
            <person name="Jiang H."/>
            <person name="Liu Y."/>
            <person name="Qu J."/>
            <person name="Song X.-Z."/>
            <person name="Zhang L."/>
            <person name="Villasana D."/>
            <person name="Johnson A."/>
            <person name="Liu J."/>
            <person name="Liyanage D."/>
            <person name="Lorensuhewa L."/>
            <person name="Robinson T."/>
            <person name="Song A."/>
            <person name="Song B.-B."/>
            <person name="Dinh H."/>
            <person name="Thornton R."/>
            <person name="Coyle M."/>
            <person name="Francisco L."/>
            <person name="Jackson L."/>
            <person name="Javaid M."/>
            <person name="Korchina V."/>
            <person name="Kovar C."/>
            <person name="Mata R."/>
            <person name="Mathew T."/>
            <person name="Ngo R."/>
            <person name="Nguyen L."/>
            <person name="Nguyen N."/>
            <person name="Okwuonu G."/>
            <person name="Ongeri F."/>
            <person name="Pham C."/>
            <person name="Simmons D."/>
            <person name="Wilczek-Boney K."/>
            <person name="Hale W."/>
            <person name="Jakkamsetti A."/>
            <person name="Pham P."/>
            <person name="Ruth R."/>
            <person name="San Lucas F."/>
            <person name="Warren J."/>
            <person name="Zhang J."/>
            <person name="Zhao Z."/>
            <person name="Zhou C."/>
            <person name="Zhu D."/>
            <person name="Lee S."/>
            <person name="Bess C."/>
            <person name="Blankenburg K."/>
            <person name="Forbes L."/>
            <person name="Fu Q."/>
            <person name="Gubbala S."/>
            <person name="Hirani K."/>
            <person name="Jayaseelan J.C."/>
            <person name="Lara F."/>
            <person name="Munidasa M."/>
            <person name="Palculict T."/>
            <person name="Patil S."/>
            <person name="Pu L.-L."/>
            <person name="Saada N."/>
            <person name="Tang L."/>
            <person name="Weissenberger G."/>
            <person name="Zhu Y."/>
            <person name="Hemphill L."/>
            <person name="Shang Y."/>
            <person name="Youmans B."/>
            <person name="Ayvaz T."/>
            <person name="Ross M."/>
            <person name="Santibanez J."/>
            <person name="Aqrawi P."/>
            <person name="Gross S."/>
            <person name="Joshi V."/>
            <person name="Fowler G."/>
            <person name="Nazareth L."/>
            <person name="Reid J."/>
            <person name="Worley K."/>
            <person name="Petrosino J."/>
            <person name="Highlander S."/>
            <person name="Gibbs R."/>
        </authorList>
    </citation>
    <scope>NUCLEOTIDE SEQUENCE [LARGE SCALE GENOMIC DNA]</scope>
    <source>
        <strain evidence="2">ATCC 33707</strain>
    </source>
</reference>
<comment type="caution">
    <text evidence="2">The sequence shown here is derived from an EMBL/GenBank/DDBJ whole genome shotgun (WGS) entry which is preliminary data.</text>
</comment>
<keyword evidence="3" id="KW-1185">Reference proteome</keyword>
<feature type="transmembrane region" description="Helical" evidence="1">
    <location>
        <begin position="12"/>
        <end position="32"/>
    </location>
</feature>
<dbReference type="EMBL" id="ADNW02000010">
    <property type="protein sequence ID" value="EGD23982.1"/>
    <property type="molecule type" value="Genomic_DNA"/>
</dbReference>
<organism evidence="2 3">
    <name type="scientific">Prescottella equi ATCC 33707</name>
    <dbReference type="NCBI Taxonomy" id="525370"/>
    <lineage>
        <taxon>Bacteria</taxon>
        <taxon>Bacillati</taxon>
        <taxon>Actinomycetota</taxon>
        <taxon>Actinomycetes</taxon>
        <taxon>Mycobacteriales</taxon>
        <taxon>Nocardiaceae</taxon>
        <taxon>Prescottella</taxon>
    </lineage>
</organism>
<gene>
    <name evidence="2" type="ORF">HMPREF0724_12190</name>
</gene>
<evidence type="ECO:0000256" key="1">
    <source>
        <dbReference type="SAM" id="Phobius"/>
    </source>
</evidence>
<keyword evidence="1" id="KW-0472">Membrane</keyword>
<evidence type="ECO:0000313" key="2">
    <source>
        <dbReference type="EMBL" id="EGD23982.1"/>
    </source>
</evidence>
<protein>
    <recommendedName>
        <fullName evidence="4">Holin</fullName>
    </recommendedName>
</protein>
<accession>E9T0N1</accession>
<evidence type="ECO:0000313" key="3">
    <source>
        <dbReference type="Proteomes" id="UP000004245"/>
    </source>
</evidence>
<proteinExistence type="predicted"/>
<dbReference type="RefSeq" id="WP_005515301.1">
    <property type="nucleotide sequence ID" value="NZ_CM001149.1"/>
</dbReference>
<dbReference type="HOGENOM" id="CLU_2024935_0_0_11"/>
<dbReference type="Proteomes" id="UP000004245">
    <property type="component" value="Unassembled WGS sequence"/>
</dbReference>